<protein>
    <recommendedName>
        <fullName evidence="4">Mediator of RNA polymerase II transcription subunit 18</fullName>
    </recommendedName>
</protein>
<gene>
    <name evidence="2" type="ORF">CISIN_1g043130mg</name>
</gene>
<evidence type="ECO:0008006" key="4">
    <source>
        <dbReference type="Google" id="ProtNLM"/>
    </source>
</evidence>
<dbReference type="eggNOG" id="ENOG502S629">
    <property type="taxonomic scope" value="Eukaryota"/>
</dbReference>
<accession>A0A067FNJ2</accession>
<keyword evidence="3" id="KW-1185">Reference proteome</keyword>
<dbReference type="AlphaFoldDB" id="A0A067FNJ2"/>
<name>A0A067FNJ2_CITSI</name>
<dbReference type="PANTHER" id="PTHR33782">
    <property type="entry name" value="OS01G0121600 PROTEIN"/>
    <property type="match status" value="1"/>
</dbReference>
<dbReference type="EMBL" id="KK784906">
    <property type="protein sequence ID" value="KDO64726.1"/>
    <property type="molecule type" value="Genomic_DNA"/>
</dbReference>
<organism evidence="2 3">
    <name type="scientific">Citrus sinensis</name>
    <name type="common">Sweet orange</name>
    <name type="synonym">Citrus aurantium var. sinensis</name>
    <dbReference type="NCBI Taxonomy" id="2711"/>
    <lineage>
        <taxon>Eukaryota</taxon>
        <taxon>Viridiplantae</taxon>
        <taxon>Streptophyta</taxon>
        <taxon>Embryophyta</taxon>
        <taxon>Tracheophyta</taxon>
        <taxon>Spermatophyta</taxon>
        <taxon>Magnoliopsida</taxon>
        <taxon>eudicotyledons</taxon>
        <taxon>Gunneridae</taxon>
        <taxon>Pentapetalae</taxon>
        <taxon>rosids</taxon>
        <taxon>malvids</taxon>
        <taxon>Sapindales</taxon>
        <taxon>Rutaceae</taxon>
        <taxon>Aurantioideae</taxon>
        <taxon>Citrus</taxon>
    </lineage>
</organism>
<evidence type="ECO:0000256" key="1">
    <source>
        <dbReference type="SAM" id="Phobius"/>
    </source>
</evidence>
<feature type="transmembrane region" description="Helical" evidence="1">
    <location>
        <begin position="119"/>
        <end position="140"/>
    </location>
</feature>
<dbReference type="Proteomes" id="UP000027120">
    <property type="component" value="Unassembled WGS sequence"/>
</dbReference>
<reference evidence="2 3" key="1">
    <citation type="submission" date="2014-04" db="EMBL/GenBank/DDBJ databases">
        <authorList>
            <consortium name="International Citrus Genome Consortium"/>
            <person name="Gmitter F."/>
            <person name="Chen C."/>
            <person name="Farmerie W."/>
            <person name="Harkins T."/>
            <person name="Desany B."/>
            <person name="Mohiuddin M."/>
            <person name="Kodira C."/>
            <person name="Borodovsky M."/>
            <person name="Lomsadze A."/>
            <person name="Burns P."/>
            <person name="Jenkins J."/>
            <person name="Prochnik S."/>
            <person name="Shu S."/>
            <person name="Chapman J."/>
            <person name="Pitluck S."/>
            <person name="Schmutz J."/>
            <person name="Rokhsar D."/>
        </authorList>
    </citation>
    <scope>NUCLEOTIDE SEQUENCE</scope>
</reference>
<dbReference type="PaxDb" id="2711-XP_006468823.1"/>
<keyword evidence="1" id="KW-0812">Transmembrane</keyword>
<keyword evidence="1" id="KW-0472">Membrane</keyword>
<keyword evidence="1" id="KW-1133">Transmembrane helix</keyword>
<evidence type="ECO:0000313" key="3">
    <source>
        <dbReference type="Proteomes" id="UP000027120"/>
    </source>
</evidence>
<dbReference type="PANTHER" id="PTHR33782:SF5">
    <property type="entry name" value="MEDIATOR OF RNA POLYMERASE II TRANSCRIPTION SUBUNIT"/>
    <property type="match status" value="1"/>
</dbReference>
<evidence type="ECO:0000313" key="2">
    <source>
        <dbReference type="EMBL" id="KDO64726.1"/>
    </source>
</evidence>
<proteinExistence type="predicted"/>
<sequence>MESTSLCSSSLPSSSIFNRSKPRIKGVSLASRKVYASAGPSRDAHDKNCPGDGPRHRLVDENMIVLRKRIHEMKMIERNYEPPENWMEWEKKYYTGYDSYICEAMGVLQAQLMNTRPSFALGVLALIALSVPTSAAVLCFRLMELTNGILAGIQHVA</sequence>
<dbReference type="STRING" id="2711.A0A067FNJ2"/>